<accession>A0A2S7X884</accession>
<dbReference type="RefSeq" id="WP_105064013.1">
    <property type="nucleotide sequence ID" value="NZ_BSOU01000001.1"/>
</dbReference>
<evidence type="ECO:0000313" key="3">
    <source>
        <dbReference type="Proteomes" id="UP000239273"/>
    </source>
</evidence>
<protein>
    <submittedName>
        <fullName evidence="2">Uncharacterized protein</fullName>
    </submittedName>
</protein>
<reference evidence="1" key="1">
    <citation type="journal article" date="2014" name="Int. J. Syst. Evol. Microbiol.">
        <title>Complete genome of a new Firmicutes species belonging to the dominant human colonic microbiota ('Ruminococcus bicirculans') reveals two chromosomes and a selective capacity to utilize plant glucans.</title>
        <authorList>
            <consortium name="NISC Comparative Sequencing Program"/>
            <person name="Wegmann U."/>
            <person name="Louis P."/>
            <person name="Goesmann A."/>
            <person name="Henrissat B."/>
            <person name="Duncan S.H."/>
            <person name="Flint H.J."/>
        </authorList>
    </citation>
    <scope>NUCLEOTIDE SEQUENCE</scope>
    <source>
        <strain evidence="1">NBRC 105001</strain>
    </source>
</reference>
<dbReference type="EMBL" id="BSOU01000001">
    <property type="protein sequence ID" value="GLR73178.1"/>
    <property type="molecule type" value="Genomic_DNA"/>
</dbReference>
<proteinExistence type="predicted"/>
<reference evidence="2 3" key="2">
    <citation type="submission" date="2016-12" db="EMBL/GenBank/DDBJ databases">
        <title>Diversity of luminous bacteria.</title>
        <authorList>
            <person name="Yoshizawa S."/>
            <person name="Kogure K."/>
        </authorList>
    </citation>
    <scope>NUCLEOTIDE SEQUENCE [LARGE SCALE GENOMIC DNA]</scope>
    <source>
        <strain evidence="2 3">NBRC 105001</strain>
    </source>
</reference>
<evidence type="ECO:0000313" key="2">
    <source>
        <dbReference type="EMBL" id="PQJ87574.1"/>
    </source>
</evidence>
<dbReference type="OrthoDB" id="5870051at2"/>
<dbReference type="EMBL" id="MSCP01000002">
    <property type="protein sequence ID" value="PQJ87574.1"/>
    <property type="molecule type" value="Genomic_DNA"/>
</dbReference>
<gene>
    <name evidence="2" type="ORF">BTO23_15835</name>
    <name evidence="1" type="ORF">GCM10007855_00510</name>
</gene>
<evidence type="ECO:0000313" key="4">
    <source>
        <dbReference type="Proteomes" id="UP001156660"/>
    </source>
</evidence>
<organism evidence="2 3">
    <name type="scientific">Aliivibrio sifiae</name>
    <dbReference type="NCBI Taxonomy" id="566293"/>
    <lineage>
        <taxon>Bacteria</taxon>
        <taxon>Pseudomonadati</taxon>
        <taxon>Pseudomonadota</taxon>
        <taxon>Gammaproteobacteria</taxon>
        <taxon>Vibrionales</taxon>
        <taxon>Vibrionaceae</taxon>
        <taxon>Aliivibrio</taxon>
    </lineage>
</organism>
<dbReference type="Proteomes" id="UP001156660">
    <property type="component" value="Unassembled WGS sequence"/>
</dbReference>
<comment type="caution">
    <text evidence="2">The sequence shown here is derived from an EMBL/GenBank/DDBJ whole genome shotgun (WGS) entry which is preliminary data.</text>
</comment>
<keyword evidence="4" id="KW-1185">Reference proteome</keyword>
<reference evidence="4" key="3">
    <citation type="journal article" date="2019" name="Int. J. Syst. Evol. Microbiol.">
        <title>The Global Catalogue of Microorganisms (GCM) 10K type strain sequencing project: providing services to taxonomists for standard genome sequencing and annotation.</title>
        <authorList>
            <consortium name="The Broad Institute Genomics Platform"/>
            <consortium name="The Broad Institute Genome Sequencing Center for Infectious Disease"/>
            <person name="Wu L."/>
            <person name="Ma J."/>
        </authorList>
    </citation>
    <scope>NUCLEOTIDE SEQUENCE [LARGE SCALE GENOMIC DNA]</scope>
    <source>
        <strain evidence="4">NBRC 105001</strain>
    </source>
</reference>
<dbReference type="Proteomes" id="UP000239273">
    <property type="component" value="Unassembled WGS sequence"/>
</dbReference>
<reference evidence="1" key="4">
    <citation type="submission" date="2023-01" db="EMBL/GenBank/DDBJ databases">
        <title>Draft genome sequence of Aliivibrio sifiae strain NBRC 105001.</title>
        <authorList>
            <person name="Sun Q."/>
            <person name="Mori K."/>
        </authorList>
    </citation>
    <scope>NUCLEOTIDE SEQUENCE</scope>
    <source>
        <strain evidence="1">NBRC 105001</strain>
    </source>
</reference>
<sequence length="138" mass="16692">MYIKFNKNNISATLPEKRPKMIFSNPDLFIVFNEQVRFVLWEDILDKIDEKWLKNMDLWESNFDFGNNEDDYDRQFDNYKTIELLQFPEYESIDTPETSAFIYDKNRVLYISEKFISDLKKAGCVDIWYDTTAPYGRY</sequence>
<dbReference type="AlphaFoldDB" id="A0A2S7X884"/>
<name>A0A2S7X884_9GAMM</name>
<evidence type="ECO:0000313" key="1">
    <source>
        <dbReference type="EMBL" id="GLR73178.1"/>
    </source>
</evidence>